<name>D9X535_STRVT</name>
<reference evidence="2" key="1">
    <citation type="submission" date="2009-02" db="EMBL/GenBank/DDBJ databases">
        <title>Annotation of Streptomyces viridochromogenes strain DSM 40736.</title>
        <authorList>
            <consortium name="The Broad Institute Genome Sequencing Platform"/>
            <consortium name="Broad Institute Microbial Sequencing Center"/>
            <person name="Fischbach M."/>
            <person name="Godfrey P."/>
            <person name="Ward D."/>
            <person name="Young S."/>
            <person name="Zeng Q."/>
            <person name="Koehrsen M."/>
            <person name="Alvarado L."/>
            <person name="Berlin A.M."/>
            <person name="Bochicchio J."/>
            <person name="Borenstein D."/>
            <person name="Chapman S.B."/>
            <person name="Chen Z."/>
            <person name="Engels R."/>
            <person name="Freedman E."/>
            <person name="Gellesch M."/>
            <person name="Goldberg J."/>
            <person name="Griggs A."/>
            <person name="Gujja S."/>
            <person name="Heilman E.R."/>
            <person name="Heiman D.I."/>
            <person name="Hepburn T.A."/>
            <person name="Howarth C."/>
            <person name="Jen D."/>
            <person name="Larson L."/>
            <person name="Lewis B."/>
            <person name="Mehta T."/>
            <person name="Park D."/>
            <person name="Pearson M."/>
            <person name="Richards J."/>
            <person name="Roberts A."/>
            <person name="Saif S."/>
            <person name="Shea T.D."/>
            <person name="Shenoy N."/>
            <person name="Sisk P."/>
            <person name="Stolte C."/>
            <person name="Sykes S.N."/>
            <person name="Thomson T."/>
            <person name="Walk T."/>
            <person name="White J."/>
            <person name="Yandava C."/>
            <person name="Straight P."/>
            <person name="Clardy J."/>
            <person name="Hung D."/>
            <person name="Kolter R."/>
            <person name="Mekalanos J."/>
            <person name="Walker S."/>
            <person name="Walsh C.T."/>
            <person name="Wieland-Brown L.C."/>
            <person name="Haas B."/>
            <person name="Nusbaum C."/>
            <person name="Birren B."/>
        </authorList>
    </citation>
    <scope>NUCLEOTIDE SEQUENCE [LARGE SCALE GENOMIC DNA]</scope>
    <source>
        <strain evidence="2">DSM 40736 / JCM 4977 / BCRC 1201 / Tue 494</strain>
    </source>
</reference>
<organism evidence="1 2">
    <name type="scientific">Streptomyces viridochromogenes (strain DSM 40736 / JCM 4977 / BCRC 1201 / Tue 494)</name>
    <dbReference type="NCBI Taxonomy" id="591159"/>
    <lineage>
        <taxon>Bacteria</taxon>
        <taxon>Bacillati</taxon>
        <taxon>Actinomycetota</taxon>
        <taxon>Actinomycetes</taxon>
        <taxon>Kitasatosporales</taxon>
        <taxon>Streptomycetaceae</taxon>
        <taxon>Streptomyces</taxon>
    </lineage>
</organism>
<dbReference type="eggNOG" id="COG1122">
    <property type="taxonomic scope" value="Bacteria"/>
</dbReference>
<dbReference type="STRING" id="591159.SSQG_02291"/>
<dbReference type="Gene3D" id="3.40.50.300">
    <property type="entry name" value="P-loop containing nucleotide triphosphate hydrolases"/>
    <property type="match status" value="1"/>
</dbReference>
<dbReference type="EMBL" id="GG657757">
    <property type="protein sequence ID" value="EFL31773.1"/>
    <property type="molecule type" value="Genomic_DNA"/>
</dbReference>
<accession>D9X535</accession>
<sequence>MTVLRDLAAEGHAIVLATHDVELAAEIADRVVLLADGEVIADGPTADIVVSSPSFAPQVTKILAPQHWLTVSQVRAALQPDPRPLAGS</sequence>
<dbReference type="SUPFAM" id="SSF52540">
    <property type="entry name" value="P-loop containing nucleoside triphosphate hydrolases"/>
    <property type="match status" value="1"/>
</dbReference>
<keyword evidence="2" id="KW-1185">Reference proteome</keyword>
<gene>
    <name evidence="1" type="ORF">SSQG_02291</name>
</gene>
<keyword evidence="1" id="KW-0547">Nucleotide-binding</keyword>
<dbReference type="InterPro" id="IPR027417">
    <property type="entry name" value="P-loop_NTPase"/>
</dbReference>
<dbReference type="GO" id="GO:0005524">
    <property type="term" value="F:ATP binding"/>
    <property type="evidence" value="ECO:0007669"/>
    <property type="project" value="UniProtKB-KW"/>
</dbReference>
<protein>
    <submittedName>
        <fullName evidence="1">ABC transporter ATP-binding subunit</fullName>
    </submittedName>
</protein>
<keyword evidence="1" id="KW-0067">ATP-binding</keyword>
<dbReference type="HOGENOM" id="CLU_2467804_0_0_11"/>
<dbReference type="Proteomes" id="UP000004184">
    <property type="component" value="Unassembled WGS sequence"/>
</dbReference>
<evidence type="ECO:0000313" key="2">
    <source>
        <dbReference type="Proteomes" id="UP000004184"/>
    </source>
</evidence>
<proteinExistence type="predicted"/>
<evidence type="ECO:0000313" key="1">
    <source>
        <dbReference type="EMBL" id="EFL31773.1"/>
    </source>
</evidence>
<dbReference type="AlphaFoldDB" id="D9X535"/>